<comment type="caution">
    <text evidence="1">The sequence shown here is derived from an EMBL/GenBank/DDBJ whole genome shotgun (WGS) entry which is preliminary data.</text>
</comment>
<proteinExistence type="predicted"/>
<name>X1KZC6_9ZZZZ</name>
<gene>
    <name evidence="1" type="ORF">S03H2_72266</name>
</gene>
<sequence length="57" mass="6477">MSERRFNPLDPLGLFSNKGGTLNDQIAKLRNNPISRRSGKIEVQRYHGQIIQVGTVR</sequence>
<accession>X1KZC6</accession>
<organism evidence="1">
    <name type="scientific">marine sediment metagenome</name>
    <dbReference type="NCBI Taxonomy" id="412755"/>
    <lineage>
        <taxon>unclassified sequences</taxon>
        <taxon>metagenomes</taxon>
        <taxon>ecological metagenomes</taxon>
    </lineage>
</organism>
<evidence type="ECO:0000313" key="1">
    <source>
        <dbReference type="EMBL" id="GAH98975.1"/>
    </source>
</evidence>
<protein>
    <submittedName>
        <fullName evidence="1">Uncharacterized protein</fullName>
    </submittedName>
</protein>
<dbReference type="AlphaFoldDB" id="X1KZC6"/>
<reference evidence="1" key="1">
    <citation type="journal article" date="2014" name="Front. Microbiol.">
        <title>High frequency of phylogenetically diverse reductive dehalogenase-homologous genes in deep subseafloor sedimentary metagenomes.</title>
        <authorList>
            <person name="Kawai M."/>
            <person name="Futagami T."/>
            <person name="Toyoda A."/>
            <person name="Takaki Y."/>
            <person name="Nishi S."/>
            <person name="Hori S."/>
            <person name="Arai W."/>
            <person name="Tsubouchi T."/>
            <person name="Morono Y."/>
            <person name="Uchiyama I."/>
            <person name="Ito T."/>
            <person name="Fujiyama A."/>
            <person name="Inagaki F."/>
            <person name="Takami H."/>
        </authorList>
    </citation>
    <scope>NUCLEOTIDE SEQUENCE</scope>
    <source>
        <strain evidence="1">Expedition CK06-06</strain>
    </source>
</reference>
<feature type="non-terminal residue" evidence="1">
    <location>
        <position position="57"/>
    </location>
</feature>
<dbReference type="EMBL" id="BARU01048761">
    <property type="protein sequence ID" value="GAH98975.1"/>
    <property type="molecule type" value="Genomic_DNA"/>
</dbReference>